<name>A0A2W7PSK0_9BACT</name>
<dbReference type="Gene3D" id="3.40.50.150">
    <property type="entry name" value="Vaccinia Virus protein VP39"/>
    <property type="match status" value="1"/>
</dbReference>
<dbReference type="PANTHER" id="PTHR11265:SF0">
    <property type="entry name" value="12S RRNA N4-METHYLCYTIDINE METHYLTRANSFERASE"/>
    <property type="match status" value="1"/>
</dbReference>
<keyword evidence="8" id="KW-1185">Reference proteome</keyword>
<dbReference type="PIRSF" id="PIRSF004486">
    <property type="entry name" value="MraW"/>
    <property type="match status" value="1"/>
</dbReference>
<evidence type="ECO:0000256" key="4">
    <source>
        <dbReference type="ARBA" id="ARBA00022679"/>
    </source>
</evidence>
<sequence>MEEIYHIPALLHPTVDGLAIRPGGVYVDLTFGGGGHSQEILSRLDAQGKLVVFDQDPDAFANRPHDDRLIFVRHNFRYLGHFLRYLGIDQVDGVLGDLGVSSHHFDSPERGFSFRFDGALDMRMNQVSPLTAADILNKYSHEQLINMFRTYGELQQAGRLVSEVMRQRTSQPFATTSQLRELAEKLAPKRDQSKYLAQVFQALRIEVNGEMDVLREMLQQTVQVIRPGGRLVIISYHSLEDRMVKNFIKSGDCTVAEAEKDIYGNVRVPFTAVNRKVIVPDEQEIERNPRARSAKLRIAEKNVWEG</sequence>
<dbReference type="InterPro" id="IPR023397">
    <property type="entry name" value="SAM-dep_MeTrfase_MraW_recog"/>
</dbReference>
<evidence type="ECO:0000256" key="1">
    <source>
        <dbReference type="ARBA" id="ARBA00010396"/>
    </source>
</evidence>
<feature type="binding site" evidence="6">
    <location>
        <begin position="34"/>
        <end position="36"/>
    </location>
    <ligand>
        <name>S-adenosyl-L-methionine</name>
        <dbReference type="ChEBI" id="CHEBI:59789"/>
    </ligand>
</feature>
<comment type="similarity">
    <text evidence="1 6">Belongs to the methyltransferase superfamily. RsmH family.</text>
</comment>
<dbReference type="HAMAP" id="MF_01007">
    <property type="entry name" value="16SrRNA_methyltr_H"/>
    <property type="match status" value="1"/>
</dbReference>
<dbReference type="EC" id="2.1.1.199" evidence="6"/>
<keyword evidence="3 6" id="KW-0489">Methyltransferase</keyword>
<feature type="binding site" evidence="6">
    <location>
        <position position="54"/>
    </location>
    <ligand>
        <name>S-adenosyl-L-methionine</name>
        <dbReference type="ChEBI" id="CHEBI:59789"/>
    </ligand>
</feature>
<proteinExistence type="inferred from homology"/>
<dbReference type="GO" id="GO:0070475">
    <property type="term" value="P:rRNA base methylation"/>
    <property type="evidence" value="ECO:0007669"/>
    <property type="project" value="UniProtKB-UniRule"/>
</dbReference>
<dbReference type="OrthoDB" id="9806637at2"/>
<dbReference type="InterPro" id="IPR029063">
    <property type="entry name" value="SAM-dependent_MTases_sf"/>
</dbReference>
<feature type="binding site" evidence="6">
    <location>
        <position position="104"/>
    </location>
    <ligand>
        <name>S-adenosyl-L-methionine</name>
        <dbReference type="ChEBI" id="CHEBI:59789"/>
    </ligand>
</feature>
<dbReference type="NCBIfam" id="TIGR00006">
    <property type="entry name" value="16S rRNA (cytosine(1402)-N(4))-methyltransferase RsmH"/>
    <property type="match status" value="1"/>
</dbReference>
<evidence type="ECO:0000256" key="6">
    <source>
        <dbReference type="HAMAP-Rule" id="MF_01007"/>
    </source>
</evidence>
<comment type="subcellular location">
    <subcellularLocation>
        <location evidence="6">Cytoplasm</location>
    </subcellularLocation>
</comment>
<comment type="function">
    <text evidence="6">Specifically methylates the N4 position of cytidine in position 1402 (C1402) of 16S rRNA.</text>
</comment>
<dbReference type="SUPFAM" id="SSF81799">
    <property type="entry name" value="Putative methyltransferase TM0872, insert domain"/>
    <property type="match status" value="1"/>
</dbReference>
<keyword evidence="2 6" id="KW-0698">rRNA processing</keyword>
<accession>A0A2W7PSK0</accession>
<evidence type="ECO:0000313" key="8">
    <source>
        <dbReference type="Proteomes" id="UP000249239"/>
    </source>
</evidence>
<keyword evidence="5 6" id="KW-0949">S-adenosyl-L-methionine</keyword>
<comment type="catalytic activity">
    <reaction evidence="6">
        <text>cytidine(1402) in 16S rRNA + S-adenosyl-L-methionine = N(4)-methylcytidine(1402) in 16S rRNA + S-adenosyl-L-homocysteine + H(+)</text>
        <dbReference type="Rhea" id="RHEA:42928"/>
        <dbReference type="Rhea" id="RHEA-COMP:10286"/>
        <dbReference type="Rhea" id="RHEA-COMP:10287"/>
        <dbReference type="ChEBI" id="CHEBI:15378"/>
        <dbReference type="ChEBI" id="CHEBI:57856"/>
        <dbReference type="ChEBI" id="CHEBI:59789"/>
        <dbReference type="ChEBI" id="CHEBI:74506"/>
        <dbReference type="ChEBI" id="CHEBI:82748"/>
        <dbReference type="EC" id="2.1.1.199"/>
    </reaction>
</comment>
<keyword evidence="4 6" id="KW-0808">Transferase</keyword>
<dbReference type="InterPro" id="IPR002903">
    <property type="entry name" value="RsmH"/>
</dbReference>
<comment type="caution">
    <text evidence="7">The sequence shown here is derived from an EMBL/GenBank/DDBJ whole genome shotgun (WGS) entry which is preliminary data.</text>
</comment>
<feature type="binding site" evidence="6">
    <location>
        <position position="97"/>
    </location>
    <ligand>
        <name>S-adenosyl-L-methionine</name>
        <dbReference type="ChEBI" id="CHEBI:59789"/>
    </ligand>
</feature>
<dbReference type="RefSeq" id="WP_111446712.1">
    <property type="nucleotide sequence ID" value="NZ_QKZK01000031.1"/>
</dbReference>
<dbReference type="Pfam" id="PF01795">
    <property type="entry name" value="Methyltransf_5"/>
    <property type="match status" value="1"/>
</dbReference>
<keyword evidence="6" id="KW-0963">Cytoplasm</keyword>
<dbReference type="GO" id="GO:0071424">
    <property type="term" value="F:rRNA (cytosine-N4-)-methyltransferase activity"/>
    <property type="evidence" value="ECO:0007669"/>
    <property type="project" value="UniProtKB-UniRule"/>
</dbReference>
<gene>
    <name evidence="6" type="primary">rsmH</name>
    <name evidence="7" type="ORF">LX69_02898</name>
</gene>
<organism evidence="7 8">
    <name type="scientific">Breznakibacter xylanolyticus</name>
    <dbReference type="NCBI Taxonomy" id="990"/>
    <lineage>
        <taxon>Bacteria</taxon>
        <taxon>Pseudomonadati</taxon>
        <taxon>Bacteroidota</taxon>
        <taxon>Bacteroidia</taxon>
        <taxon>Marinilabiliales</taxon>
        <taxon>Marinilabiliaceae</taxon>
        <taxon>Breznakibacter</taxon>
    </lineage>
</organism>
<dbReference type="Proteomes" id="UP000249239">
    <property type="component" value="Unassembled WGS sequence"/>
</dbReference>
<feature type="binding site" evidence="6">
    <location>
        <position position="76"/>
    </location>
    <ligand>
        <name>S-adenosyl-L-methionine</name>
        <dbReference type="ChEBI" id="CHEBI:59789"/>
    </ligand>
</feature>
<reference evidence="7 8" key="1">
    <citation type="submission" date="2018-06" db="EMBL/GenBank/DDBJ databases">
        <title>Genomic Encyclopedia of Archaeal and Bacterial Type Strains, Phase II (KMG-II): from individual species to whole genera.</title>
        <authorList>
            <person name="Goeker M."/>
        </authorList>
    </citation>
    <scope>NUCLEOTIDE SEQUENCE [LARGE SCALE GENOMIC DNA]</scope>
    <source>
        <strain evidence="7 8">DSM 6779</strain>
    </source>
</reference>
<dbReference type="Gene3D" id="1.10.150.170">
    <property type="entry name" value="Putative methyltransferase TM0872, insert domain"/>
    <property type="match status" value="1"/>
</dbReference>
<evidence type="ECO:0000256" key="3">
    <source>
        <dbReference type="ARBA" id="ARBA00022603"/>
    </source>
</evidence>
<dbReference type="EMBL" id="QKZK01000031">
    <property type="protein sequence ID" value="PZX12429.1"/>
    <property type="molecule type" value="Genomic_DNA"/>
</dbReference>
<evidence type="ECO:0000256" key="2">
    <source>
        <dbReference type="ARBA" id="ARBA00022552"/>
    </source>
</evidence>
<evidence type="ECO:0000256" key="5">
    <source>
        <dbReference type="ARBA" id="ARBA00022691"/>
    </source>
</evidence>
<evidence type="ECO:0000313" key="7">
    <source>
        <dbReference type="EMBL" id="PZX12429.1"/>
    </source>
</evidence>
<protein>
    <recommendedName>
        <fullName evidence="6">Ribosomal RNA small subunit methyltransferase H</fullName>
        <ecNumber evidence="6">2.1.1.199</ecNumber>
    </recommendedName>
    <alternativeName>
        <fullName evidence="6">16S rRNA m(4)C1402 methyltransferase</fullName>
    </alternativeName>
    <alternativeName>
        <fullName evidence="6">rRNA (cytosine-N(4)-)-methyltransferase RsmH</fullName>
    </alternativeName>
</protein>
<dbReference type="AlphaFoldDB" id="A0A2W7PSK0"/>
<dbReference type="PANTHER" id="PTHR11265">
    <property type="entry name" value="S-ADENOSYL-METHYLTRANSFERASE MRAW"/>
    <property type="match status" value="1"/>
</dbReference>
<dbReference type="SUPFAM" id="SSF53335">
    <property type="entry name" value="S-adenosyl-L-methionine-dependent methyltransferases"/>
    <property type="match status" value="1"/>
</dbReference>
<dbReference type="GO" id="GO:0005737">
    <property type="term" value="C:cytoplasm"/>
    <property type="evidence" value="ECO:0007669"/>
    <property type="project" value="UniProtKB-SubCell"/>
</dbReference>